<protein>
    <submittedName>
        <fullName evidence="1">Variable outer membrane protein</fullName>
    </submittedName>
</protein>
<proteinExistence type="predicted"/>
<name>W5SLT3_9SPIR</name>
<dbReference type="AlphaFoldDB" id="W5SLT3"/>
<accession>W5SLT3</accession>
<sequence length="58" mass="6597">MKIEKKAEGKIRVIILILILILMLMMMVMGCNSGGVKDSEKVLQICIIVRIYKNIMCN</sequence>
<dbReference type="HOGENOM" id="CLU_2970265_0_0_12"/>
<evidence type="ECO:0000313" key="1">
    <source>
        <dbReference type="EMBL" id="AHH07825.1"/>
    </source>
</evidence>
<geneLocation type="plasmid" evidence="1">
    <name>unnamed</name>
</geneLocation>
<dbReference type="EMBL" id="CP004338">
    <property type="protein sequence ID" value="AHH07825.1"/>
    <property type="molecule type" value="Genomic_DNA"/>
</dbReference>
<keyword evidence="1" id="KW-0614">Plasmid</keyword>
<reference evidence="1" key="1">
    <citation type="submission" date="2013-02" db="EMBL/GenBank/DDBJ databases">
        <title>Comparative genomics of Borrelia species.</title>
        <authorList>
            <person name="Schwan T.G."/>
            <person name="Raffel S.J."/>
            <person name="Porcella S.F."/>
        </authorList>
    </citation>
    <scope>NUCLEOTIDE SEQUENCE</scope>
    <source>
        <strain evidence="1">DOU</strain>
        <plasmid evidence="1">unnamed</plasmid>
    </source>
</reference>
<organism evidence="1">
    <name type="scientific">Borrelia crocidurae DOU</name>
    <dbReference type="NCBI Taxonomy" id="1293575"/>
    <lineage>
        <taxon>Bacteria</taxon>
        <taxon>Pseudomonadati</taxon>
        <taxon>Spirochaetota</taxon>
        <taxon>Spirochaetia</taxon>
        <taxon>Spirochaetales</taxon>
        <taxon>Borreliaceae</taxon>
        <taxon>Borrelia</taxon>
    </lineage>
</organism>
<dbReference type="PROSITE" id="PS51257">
    <property type="entry name" value="PROKAR_LIPOPROTEIN"/>
    <property type="match status" value="1"/>
</dbReference>
<gene>
    <name evidence="1" type="ORF">BCD_1759</name>
</gene>